<name>A0AAW1DLQ2_9HEMI</name>
<keyword evidence="3" id="KW-1185">Reference proteome</keyword>
<dbReference type="EMBL" id="JAPXFL010000001">
    <property type="protein sequence ID" value="KAK9511711.1"/>
    <property type="molecule type" value="Genomic_DNA"/>
</dbReference>
<proteinExistence type="predicted"/>
<reference evidence="2 3" key="1">
    <citation type="submission" date="2022-12" db="EMBL/GenBank/DDBJ databases">
        <title>Chromosome-level genome assembly of true bugs.</title>
        <authorList>
            <person name="Ma L."/>
            <person name="Li H."/>
        </authorList>
    </citation>
    <scope>NUCLEOTIDE SEQUENCE [LARGE SCALE GENOMIC DNA]</scope>
    <source>
        <strain evidence="2">Lab_2022b</strain>
    </source>
</reference>
<evidence type="ECO:0000313" key="3">
    <source>
        <dbReference type="Proteomes" id="UP001461498"/>
    </source>
</evidence>
<organism evidence="2 3">
    <name type="scientific">Rhynocoris fuscipes</name>
    <dbReference type="NCBI Taxonomy" id="488301"/>
    <lineage>
        <taxon>Eukaryota</taxon>
        <taxon>Metazoa</taxon>
        <taxon>Ecdysozoa</taxon>
        <taxon>Arthropoda</taxon>
        <taxon>Hexapoda</taxon>
        <taxon>Insecta</taxon>
        <taxon>Pterygota</taxon>
        <taxon>Neoptera</taxon>
        <taxon>Paraneoptera</taxon>
        <taxon>Hemiptera</taxon>
        <taxon>Heteroptera</taxon>
        <taxon>Panheteroptera</taxon>
        <taxon>Cimicomorpha</taxon>
        <taxon>Reduviidae</taxon>
        <taxon>Harpactorinae</taxon>
        <taxon>Harpactorini</taxon>
        <taxon>Rhynocoris</taxon>
    </lineage>
</organism>
<dbReference type="Proteomes" id="UP001461498">
    <property type="component" value="Unassembled WGS sequence"/>
</dbReference>
<protein>
    <submittedName>
        <fullName evidence="2">Uncharacterized protein</fullName>
    </submittedName>
</protein>
<comment type="caution">
    <text evidence="2">The sequence shown here is derived from an EMBL/GenBank/DDBJ whole genome shotgun (WGS) entry which is preliminary data.</text>
</comment>
<evidence type="ECO:0000256" key="1">
    <source>
        <dbReference type="SAM" id="MobiDB-lite"/>
    </source>
</evidence>
<accession>A0AAW1DLQ2</accession>
<evidence type="ECO:0000313" key="2">
    <source>
        <dbReference type="EMBL" id="KAK9511711.1"/>
    </source>
</evidence>
<sequence>MENLKSNRIRKIKDKNKNNLDEIIANAIGNTIRYSLDDEYREKCFTLLNVSNTYDCQESIREHFFSLMTPTNLCGSSNNRELPNENFHSDRSLNCFEDENKKREMKATSSNKQQAIRGGSSLKNIEKRESYKEMNNPRLTSEIWQLTSRCLSKGNDSEFF</sequence>
<dbReference type="AlphaFoldDB" id="A0AAW1DLQ2"/>
<gene>
    <name evidence="2" type="ORF">O3M35_000319</name>
</gene>
<feature type="region of interest" description="Disordered" evidence="1">
    <location>
        <begin position="106"/>
        <end position="133"/>
    </location>
</feature>